<evidence type="ECO:0000313" key="14">
    <source>
        <dbReference type="Proteomes" id="UP001197093"/>
    </source>
</evidence>
<keyword evidence="8 11" id="KW-0472">Membrane</keyword>
<evidence type="ECO:0000256" key="5">
    <source>
        <dbReference type="ARBA" id="ARBA00022946"/>
    </source>
</evidence>
<dbReference type="Proteomes" id="UP001197093">
    <property type="component" value="Unassembled WGS sequence"/>
</dbReference>
<keyword evidence="6 11" id="KW-1133">Transmembrane helix</keyword>
<evidence type="ECO:0000256" key="2">
    <source>
        <dbReference type="ARBA" id="ARBA00009877"/>
    </source>
</evidence>
<proteinExistence type="inferred from homology"/>
<organism evidence="13 14">
    <name type="scientific">Staphylotrichum longicolle</name>
    <dbReference type="NCBI Taxonomy" id="669026"/>
    <lineage>
        <taxon>Eukaryota</taxon>
        <taxon>Fungi</taxon>
        <taxon>Dikarya</taxon>
        <taxon>Ascomycota</taxon>
        <taxon>Pezizomycotina</taxon>
        <taxon>Sordariomycetes</taxon>
        <taxon>Sordariomycetidae</taxon>
        <taxon>Sordariales</taxon>
        <taxon>Chaetomiaceae</taxon>
        <taxon>Staphylotrichum</taxon>
    </lineage>
</organism>
<dbReference type="AlphaFoldDB" id="A0AAD4F1S9"/>
<dbReference type="GO" id="GO:0032977">
    <property type="term" value="F:membrane insertase activity"/>
    <property type="evidence" value="ECO:0007669"/>
    <property type="project" value="InterPro"/>
</dbReference>
<dbReference type="PANTHER" id="PTHR12428">
    <property type="entry name" value="OXA1"/>
    <property type="match status" value="1"/>
</dbReference>
<dbReference type="GO" id="GO:0032979">
    <property type="term" value="P:protein insertion into mitochondrial inner membrane from matrix"/>
    <property type="evidence" value="ECO:0007669"/>
    <property type="project" value="TreeGrafter"/>
</dbReference>
<keyword evidence="14" id="KW-1185">Reference proteome</keyword>
<comment type="subcellular location">
    <subcellularLocation>
        <location evidence="9">Membrane</location>
        <topology evidence="9">Multi-pass membrane protein</topology>
    </subcellularLocation>
    <subcellularLocation>
        <location evidence="1">Mitochondrion inner membrane</location>
        <topology evidence="1">Multi-pass membrane protein</topology>
    </subcellularLocation>
</comment>
<gene>
    <name evidence="13" type="ORF">NEMBOFW57_005618</name>
</gene>
<dbReference type="InterPro" id="IPR001708">
    <property type="entry name" value="YidC/ALB3/OXA1/COX18"/>
</dbReference>
<feature type="transmembrane region" description="Helical" evidence="11">
    <location>
        <begin position="212"/>
        <end position="232"/>
    </location>
</feature>
<dbReference type="InterPro" id="IPR028055">
    <property type="entry name" value="YidC/Oxa/ALB_C"/>
</dbReference>
<dbReference type="CDD" id="cd20069">
    <property type="entry name" value="5TM_Oxa1-like"/>
    <property type="match status" value="1"/>
</dbReference>
<dbReference type="GO" id="GO:0005743">
    <property type="term" value="C:mitochondrial inner membrane"/>
    <property type="evidence" value="ECO:0007669"/>
    <property type="project" value="UniProtKB-SubCell"/>
</dbReference>
<comment type="caution">
    <text evidence="13">The sequence shown here is derived from an EMBL/GenBank/DDBJ whole genome shotgun (WGS) entry which is preliminary data.</text>
</comment>
<keyword evidence="3 9" id="KW-0812">Transmembrane</keyword>
<feature type="transmembrane region" description="Helical" evidence="11">
    <location>
        <begin position="289"/>
        <end position="308"/>
    </location>
</feature>
<feature type="domain" description="Membrane insertase YidC/Oxa/ALB C-terminal" evidence="12">
    <location>
        <begin position="137"/>
        <end position="331"/>
    </location>
</feature>
<keyword evidence="5" id="KW-0809">Transit peptide</keyword>
<keyword evidence="4" id="KW-0999">Mitochondrion inner membrane</keyword>
<dbReference type="Pfam" id="PF02096">
    <property type="entry name" value="60KD_IMP"/>
    <property type="match status" value="1"/>
</dbReference>
<evidence type="ECO:0000256" key="4">
    <source>
        <dbReference type="ARBA" id="ARBA00022792"/>
    </source>
</evidence>
<accession>A0AAD4F1S9</accession>
<protein>
    <recommendedName>
        <fullName evidence="12">Membrane insertase YidC/Oxa/ALB C-terminal domain-containing protein</fullName>
    </recommendedName>
</protein>
<evidence type="ECO:0000256" key="8">
    <source>
        <dbReference type="ARBA" id="ARBA00023136"/>
    </source>
</evidence>
<dbReference type="PANTHER" id="PTHR12428:SF66">
    <property type="entry name" value="MITOCHONDRIAL INNER MEMBRANE PROTEIN OXA1L"/>
    <property type="match status" value="1"/>
</dbReference>
<reference evidence="13" key="1">
    <citation type="submission" date="2023-02" db="EMBL/GenBank/DDBJ databases">
        <authorList>
            <person name="Palmer J.M."/>
        </authorList>
    </citation>
    <scope>NUCLEOTIDE SEQUENCE</scope>
    <source>
        <strain evidence="13">FW57</strain>
    </source>
</reference>
<evidence type="ECO:0000313" key="13">
    <source>
        <dbReference type="EMBL" id="KAG7289253.1"/>
    </source>
</evidence>
<evidence type="ECO:0000256" key="3">
    <source>
        <dbReference type="ARBA" id="ARBA00022692"/>
    </source>
</evidence>
<evidence type="ECO:0000256" key="10">
    <source>
        <dbReference type="SAM" id="MobiDB-lite"/>
    </source>
</evidence>
<evidence type="ECO:0000256" key="9">
    <source>
        <dbReference type="RuleBase" id="RU003945"/>
    </source>
</evidence>
<evidence type="ECO:0000256" key="6">
    <source>
        <dbReference type="ARBA" id="ARBA00022989"/>
    </source>
</evidence>
<evidence type="ECO:0000256" key="11">
    <source>
        <dbReference type="SAM" id="Phobius"/>
    </source>
</evidence>
<dbReference type="EMBL" id="JAHCVI010000002">
    <property type="protein sequence ID" value="KAG7289253.1"/>
    <property type="molecule type" value="Genomic_DNA"/>
</dbReference>
<feature type="region of interest" description="Disordered" evidence="10">
    <location>
        <begin position="397"/>
        <end position="417"/>
    </location>
</feature>
<feature type="transmembrane region" description="Helical" evidence="11">
    <location>
        <begin position="129"/>
        <end position="152"/>
    </location>
</feature>
<evidence type="ECO:0000259" key="12">
    <source>
        <dbReference type="Pfam" id="PF02096"/>
    </source>
</evidence>
<name>A0AAD4F1S9_9PEZI</name>
<feature type="transmembrane region" description="Helical" evidence="11">
    <location>
        <begin position="260"/>
        <end position="277"/>
    </location>
</feature>
<evidence type="ECO:0000256" key="7">
    <source>
        <dbReference type="ARBA" id="ARBA00023128"/>
    </source>
</evidence>
<evidence type="ECO:0000256" key="1">
    <source>
        <dbReference type="ARBA" id="ARBA00004448"/>
    </source>
</evidence>
<comment type="similarity">
    <text evidence="2 9">Belongs to the OXA1/ALB3/YidC family.</text>
</comment>
<keyword evidence="7" id="KW-0496">Mitochondrion</keyword>
<sequence>MLPSRGLLRTSPILGLAKTFGTALRNNGVALHGLSAARRIGGPLAFTAASRQLLISPRQARNASTQSVDPLAAPPAADASTLGDVTSTPLGLTGSDLLDIPEQIGFLKTLGLDFGWGPTSLMQTVLESIYVYTGLPWWASIALTAVGIRLVLLKPALDASENAQKYQELLKDPKYNAATEEVKRMLVTGNHLAGAEARAKVSLMNKAAGYSLWKTFVPMLQLPIGIGMFRLIKGMSALPVPSFETGGTLWFTDLAAADPLFIMPIAASVFMAIGMRIPLPYMAAQQQKMLRVMSLVIVPISTVVALFLPSGLTLYFLLSAVLHTVQTWFIHQSWFRRMIGLKPLTKPVETGDISWQAPRVLDTSAVRVAGGHQAPAPTRETLFGSLKTTIADAKEKLNERADKGAAERSAKAAREYDEKRALEEKEKLVARLQQRRFKDERY</sequence>